<feature type="compositionally biased region" description="Pro residues" evidence="1">
    <location>
        <begin position="109"/>
        <end position="123"/>
    </location>
</feature>
<evidence type="ECO:0000313" key="4">
    <source>
        <dbReference type="Proteomes" id="UP001217582"/>
    </source>
</evidence>
<dbReference type="PROSITE" id="PS50003">
    <property type="entry name" value="PH_DOMAIN"/>
    <property type="match status" value="1"/>
</dbReference>
<proteinExistence type="predicted"/>
<dbReference type="PANTHER" id="PTHR38700">
    <property type="entry name" value="YALI0E22418P"/>
    <property type="match status" value="1"/>
</dbReference>
<dbReference type="CDD" id="cd00821">
    <property type="entry name" value="PH"/>
    <property type="match status" value="1"/>
</dbReference>
<feature type="region of interest" description="Disordered" evidence="1">
    <location>
        <begin position="378"/>
        <end position="408"/>
    </location>
</feature>
<evidence type="ECO:0000259" key="2">
    <source>
        <dbReference type="PROSITE" id="PS50003"/>
    </source>
</evidence>
<name>A0AAJ6CNJ9_9BASI</name>
<dbReference type="SUPFAM" id="SSF54236">
    <property type="entry name" value="Ubiquitin-like"/>
    <property type="match status" value="1"/>
</dbReference>
<gene>
    <name evidence="3" type="ORF">MARU1_003570</name>
</gene>
<feature type="region of interest" description="Disordered" evidence="1">
    <location>
        <begin position="85"/>
        <end position="134"/>
    </location>
</feature>
<feature type="domain" description="PH" evidence="2">
    <location>
        <begin position="258"/>
        <end position="356"/>
    </location>
</feature>
<dbReference type="Gene3D" id="2.30.29.30">
    <property type="entry name" value="Pleckstrin-homology domain (PH domain)/Phosphotyrosine-binding domain (PTB)"/>
    <property type="match status" value="1"/>
</dbReference>
<feature type="region of interest" description="Disordered" evidence="1">
    <location>
        <begin position="1"/>
        <end position="50"/>
    </location>
</feature>
<evidence type="ECO:0000256" key="1">
    <source>
        <dbReference type="SAM" id="MobiDB-lite"/>
    </source>
</evidence>
<dbReference type="InterPro" id="IPR001849">
    <property type="entry name" value="PH_domain"/>
</dbReference>
<dbReference type="Proteomes" id="UP001217582">
    <property type="component" value="Chromosome 8"/>
</dbReference>
<feature type="compositionally biased region" description="Basic and acidic residues" evidence="1">
    <location>
        <begin position="85"/>
        <end position="94"/>
    </location>
</feature>
<dbReference type="Gene3D" id="3.10.20.90">
    <property type="entry name" value="Phosphatidylinositol 3-kinase Catalytic Subunit, Chain A, domain 1"/>
    <property type="match status" value="1"/>
</dbReference>
<evidence type="ECO:0000313" key="3">
    <source>
        <dbReference type="EMBL" id="WFD17515.1"/>
    </source>
</evidence>
<dbReference type="PANTHER" id="PTHR38700:SF1">
    <property type="entry name" value="PH DOMAIN-CONTAINING PROTEIN"/>
    <property type="match status" value="1"/>
</dbReference>
<dbReference type="Pfam" id="PF00169">
    <property type="entry name" value="PH"/>
    <property type="match status" value="1"/>
</dbReference>
<dbReference type="InterPro" id="IPR011993">
    <property type="entry name" value="PH-like_dom_sf"/>
</dbReference>
<reference evidence="3 4" key="1">
    <citation type="submission" date="2023-03" db="EMBL/GenBank/DDBJ databases">
        <title>Mating type loci evolution in Malassezia.</title>
        <authorList>
            <person name="Coelho M.A."/>
        </authorList>
    </citation>
    <scope>NUCLEOTIDE SEQUENCE [LARGE SCALE GENOMIC DNA]</scope>
    <source>
        <strain evidence="3 4">CBS 13387</strain>
    </source>
</reference>
<accession>A0AAJ6CNJ9</accession>
<dbReference type="InterPro" id="IPR029071">
    <property type="entry name" value="Ubiquitin-like_domsf"/>
</dbReference>
<keyword evidence="4" id="KW-1185">Reference proteome</keyword>
<dbReference type="EMBL" id="CP119923">
    <property type="protein sequence ID" value="WFD17515.1"/>
    <property type="molecule type" value="Genomic_DNA"/>
</dbReference>
<organism evidence="3 4">
    <name type="scientific">Malassezia arunalokei</name>
    <dbReference type="NCBI Taxonomy" id="1514897"/>
    <lineage>
        <taxon>Eukaryota</taxon>
        <taxon>Fungi</taxon>
        <taxon>Dikarya</taxon>
        <taxon>Basidiomycota</taxon>
        <taxon>Ustilaginomycotina</taxon>
        <taxon>Malasseziomycetes</taxon>
        <taxon>Malasseziales</taxon>
        <taxon>Malasseziaceae</taxon>
        <taxon>Malassezia</taxon>
    </lineage>
</organism>
<dbReference type="AlphaFoldDB" id="A0AAJ6CNJ9"/>
<protein>
    <recommendedName>
        <fullName evidence="2">PH domain-containing protein</fullName>
    </recommendedName>
</protein>
<sequence length="436" mass="49114">MDKDHAPLLGSFEGERVSTTTVSDDEHYGCPSDEEAPRSTSNAALSMRAARAEDDAPLLHDDVCCTAAAVHERIIREEKARQKDRTLEILEGRRAPMQRSRTLPHGRGPRPPAQPPRPPPPPYDVVAEAPRPSTSRRVITAPVPDWRAAMTQRPPHGCQARVFLQTVQRYRLVPLNEHTLAWHAMQFVQAQGALPLLPGAHDTWAIYDVIPDVGMERPIRDYERLEEVVRARGSHGYFLIKPVEWPELLRSDAIPTYSSVLGGYVHVQVDDRTWTRRWLELREHAVFLAKSETSRPEVCVCTLLDVDVYMVDRQRAPKGYGFALRTQTRPRTVLLATQSSEAAHHDWIRSLCRARAYVLCQERPDILASAHSLERAEQRAASDRRAKNIRKQAALQRSKSVGKQHAHGPLIQSDAFDVPFQKGSLLDTMPPTTAGR</sequence>
<dbReference type="SMART" id="SM00233">
    <property type="entry name" value="PH"/>
    <property type="match status" value="1"/>
</dbReference>
<dbReference type="SUPFAM" id="SSF50729">
    <property type="entry name" value="PH domain-like"/>
    <property type="match status" value="1"/>
</dbReference>